<dbReference type="EMBL" id="BQXO01000003">
    <property type="protein sequence ID" value="GKT05863.1"/>
    <property type="molecule type" value="Genomic_DNA"/>
</dbReference>
<organism evidence="5 6">
    <name type="scientific">Furfurilactobacillus curtus</name>
    <dbReference type="NCBI Taxonomy" id="1746200"/>
    <lineage>
        <taxon>Bacteria</taxon>
        <taxon>Bacillati</taxon>
        <taxon>Bacillota</taxon>
        <taxon>Bacilli</taxon>
        <taxon>Lactobacillales</taxon>
        <taxon>Lactobacillaceae</taxon>
        <taxon>Furfurilactobacillus</taxon>
    </lineage>
</organism>
<evidence type="ECO:0000259" key="4">
    <source>
        <dbReference type="PROSITE" id="PS00662"/>
    </source>
</evidence>
<evidence type="ECO:0000256" key="1">
    <source>
        <dbReference type="ARBA" id="ARBA00006611"/>
    </source>
</evidence>
<dbReference type="Pfam" id="PF00437">
    <property type="entry name" value="T2SSE"/>
    <property type="match status" value="1"/>
</dbReference>
<proteinExistence type="inferred from homology"/>
<evidence type="ECO:0000313" key="5">
    <source>
        <dbReference type="EMBL" id="GKT05863.1"/>
    </source>
</evidence>
<comment type="caution">
    <text evidence="5">The sequence shown here is derived from an EMBL/GenBank/DDBJ whole genome shotgun (WGS) entry which is preliminary data.</text>
</comment>
<dbReference type="Gene3D" id="3.30.450.90">
    <property type="match status" value="1"/>
</dbReference>
<keyword evidence="3" id="KW-0067">ATP-binding</keyword>
<comment type="similarity">
    <text evidence="1">Belongs to the GSP E family.</text>
</comment>
<name>A0ABQ5JNH2_9LACO</name>
<dbReference type="CDD" id="cd01129">
    <property type="entry name" value="PulE-GspE-like"/>
    <property type="match status" value="1"/>
</dbReference>
<evidence type="ECO:0000256" key="2">
    <source>
        <dbReference type="ARBA" id="ARBA00022741"/>
    </source>
</evidence>
<dbReference type="RefSeq" id="WP_407883497.1">
    <property type="nucleotide sequence ID" value="NZ_BQXO01000003.1"/>
</dbReference>
<dbReference type="InterPro" id="IPR001482">
    <property type="entry name" value="T2SS/T4SS_dom"/>
</dbReference>
<dbReference type="PANTHER" id="PTHR30258:SF2">
    <property type="entry name" value="COMG OPERON PROTEIN 1"/>
    <property type="match status" value="1"/>
</dbReference>
<accession>A0ABQ5JNH2</accession>
<reference evidence="5 6" key="1">
    <citation type="submission" date="2022-03" db="EMBL/GenBank/DDBJ databases">
        <title>Draft genome sequence of Furfurilactobacillus curtus JCM 31185.</title>
        <authorList>
            <person name="Suzuki S."/>
            <person name="Endo A."/>
            <person name="Kajikawa A."/>
        </authorList>
    </citation>
    <scope>NUCLEOTIDE SEQUENCE [LARGE SCALE GENOMIC DNA]</scope>
    <source>
        <strain evidence="5 6">JCM 31185</strain>
    </source>
</reference>
<keyword evidence="2" id="KW-0547">Nucleotide-binding</keyword>
<evidence type="ECO:0000313" key="6">
    <source>
        <dbReference type="Proteomes" id="UP001628078"/>
    </source>
</evidence>
<evidence type="ECO:0000256" key="3">
    <source>
        <dbReference type="ARBA" id="ARBA00022840"/>
    </source>
</evidence>
<dbReference type="PANTHER" id="PTHR30258">
    <property type="entry name" value="TYPE II SECRETION SYSTEM PROTEIN GSPE-RELATED"/>
    <property type="match status" value="1"/>
</dbReference>
<dbReference type="InterPro" id="IPR003593">
    <property type="entry name" value="AAA+_ATPase"/>
</dbReference>
<dbReference type="PROSITE" id="PS00662">
    <property type="entry name" value="T2SP_E"/>
    <property type="match status" value="1"/>
</dbReference>
<dbReference type="SUPFAM" id="SSF52540">
    <property type="entry name" value="P-loop containing nucleoside triphosphate hydrolases"/>
    <property type="match status" value="1"/>
</dbReference>
<dbReference type="Gene3D" id="3.40.50.300">
    <property type="entry name" value="P-loop containing nucleotide triphosphate hydrolases"/>
    <property type="match status" value="1"/>
</dbReference>
<dbReference type="InterPro" id="IPR047667">
    <property type="entry name" value="ATPase_ComGA"/>
</dbReference>
<dbReference type="NCBIfam" id="NF041000">
    <property type="entry name" value="ATPase_ComGA"/>
    <property type="match status" value="1"/>
</dbReference>
<dbReference type="InterPro" id="IPR027417">
    <property type="entry name" value="P-loop_NTPase"/>
</dbReference>
<protein>
    <submittedName>
        <fullName evidence="5">Competence protein</fullName>
    </submittedName>
</protein>
<dbReference type="SMART" id="SM00382">
    <property type="entry name" value="AAA"/>
    <property type="match status" value="1"/>
</dbReference>
<gene>
    <name evidence="5" type="primary">cglA</name>
    <name evidence="5" type="ORF">JCM31185_11510</name>
</gene>
<keyword evidence="6" id="KW-1185">Reference proteome</keyword>
<dbReference type="Proteomes" id="UP001628078">
    <property type="component" value="Unassembled WGS sequence"/>
</dbReference>
<feature type="domain" description="Bacterial type II secretion system protein E" evidence="4">
    <location>
        <begin position="199"/>
        <end position="213"/>
    </location>
</feature>
<sequence>MQPADHLNQVVAQAVAKAASDIYLFPKVVGYELIIHTASGIVKLTDLSTERAQQLIAYIKYEANMVISDHRRPQLGALTYRVGQRELHLRLSTVGDFQDHESMVIRIIYPLASFQKHVTTTDQWRFLTNLATRRGLMVFSGPTGSGKTTSLYRLARQFSEESVILSIEDPVEIHESSFLQLQINELAGMDYNALLKLALRHRPDVLLIGEIRDEQTAKVALQAALSGHLVLSTVHAQNVLGVVSRLEQLGVSNQDLEQALTAVCYQRLVPGIQQPLVIYDWLSNDELFGEQRSKIRWHQQMTGRWHDALNQSVFNGQVAPNVAEAFRAG</sequence>